<evidence type="ECO:0000313" key="7">
    <source>
        <dbReference type="EMBL" id="MBH9576543.1"/>
    </source>
</evidence>
<dbReference type="GO" id="GO:0006412">
    <property type="term" value="P:translation"/>
    <property type="evidence" value="ECO:0007669"/>
    <property type="project" value="TreeGrafter"/>
</dbReference>
<evidence type="ECO:0000313" key="8">
    <source>
        <dbReference type="Proteomes" id="UP000613266"/>
    </source>
</evidence>
<dbReference type="Pfam" id="PF02576">
    <property type="entry name" value="RimP_N"/>
    <property type="match status" value="1"/>
</dbReference>
<evidence type="ECO:0000256" key="4">
    <source>
        <dbReference type="SAM" id="MobiDB-lite"/>
    </source>
</evidence>
<keyword evidence="8" id="KW-1185">Reference proteome</keyword>
<dbReference type="InterPro" id="IPR028989">
    <property type="entry name" value="RimP_N"/>
</dbReference>
<dbReference type="Gene3D" id="3.30.300.70">
    <property type="entry name" value="RimP-like superfamily, N-terminal"/>
    <property type="match status" value="1"/>
</dbReference>
<comment type="subcellular location">
    <subcellularLocation>
        <location evidence="3">Cytoplasm</location>
    </subcellularLocation>
</comment>
<comment type="similarity">
    <text evidence="3">Belongs to the RimP family.</text>
</comment>
<name>A0A931NGC0_9BURK</name>
<dbReference type="Pfam" id="PF17384">
    <property type="entry name" value="DUF150_C"/>
    <property type="match status" value="1"/>
</dbReference>
<evidence type="ECO:0000256" key="3">
    <source>
        <dbReference type="HAMAP-Rule" id="MF_01077"/>
    </source>
</evidence>
<comment type="function">
    <text evidence="3">Required for maturation of 30S ribosomal subunits.</text>
</comment>
<dbReference type="SUPFAM" id="SSF74942">
    <property type="entry name" value="YhbC-like, C-terminal domain"/>
    <property type="match status" value="1"/>
</dbReference>
<accession>A0A931NGC0</accession>
<evidence type="ECO:0000256" key="1">
    <source>
        <dbReference type="ARBA" id="ARBA00022490"/>
    </source>
</evidence>
<dbReference type="SUPFAM" id="SSF75420">
    <property type="entry name" value="YhbC-like, N-terminal domain"/>
    <property type="match status" value="1"/>
</dbReference>
<evidence type="ECO:0000256" key="2">
    <source>
        <dbReference type="ARBA" id="ARBA00022517"/>
    </source>
</evidence>
<feature type="region of interest" description="Disordered" evidence="4">
    <location>
        <begin position="155"/>
        <end position="183"/>
    </location>
</feature>
<organism evidence="7 8">
    <name type="scientific">Inhella proteolytica</name>
    <dbReference type="NCBI Taxonomy" id="2795029"/>
    <lineage>
        <taxon>Bacteria</taxon>
        <taxon>Pseudomonadati</taxon>
        <taxon>Pseudomonadota</taxon>
        <taxon>Betaproteobacteria</taxon>
        <taxon>Burkholderiales</taxon>
        <taxon>Sphaerotilaceae</taxon>
        <taxon>Inhella</taxon>
    </lineage>
</organism>
<gene>
    <name evidence="3 7" type="primary">rimP</name>
    <name evidence="7" type="ORF">I7X39_06470</name>
</gene>
<reference evidence="7" key="1">
    <citation type="submission" date="2020-12" db="EMBL/GenBank/DDBJ databases">
        <title>The genome sequence of Inhella sp. 1Y17.</title>
        <authorList>
            <person name="Liu Y."/>
        </authorList>
    </citation>
    <scope>NUCLEOTIDE SEQUENCE</scope>
    <source>
        <strain evidence="7">1Y17</strain>
    </source>
</reference>
<dbReference type="NCBIfam" id="NF000929">
    <property type="entry name" value="PRK00092.2-1"/>
    <property type="match status" value="1"/>
</dbReference>
<dbReference type="CDD" id="cd01734">
    <property type="entry name" value="YlxS_C"/>
    <property type="match status" value="1"/>
</dbReference>
<dbReference type="EMBL" id="JAEDAK010000003">
    <property type="protein sequence ID" value="MBH9576543.1"/>
    <property type="molecule type" value="Genomic_DNA"/>
</dbReference>
<keyword evidence="1 3" id="KW-0963">Cytoplasm</keyword>
<dbReference type="PANTHER" id="PTHR33867:SF1">
    <property type="entry name" value="RIBOSOME MATURATION FACTOR RIMP"/>
    <property type="match status" value="1"/>
</dbReference>
<dbReference type="Proteomes" id="UP000613266">
    <property type="component" value="Unassembled WGS sequence"/>
</dbReference>
<comment type="caution">
    <text evidence="7">The sequence shown here is derived from an EMBL/GenBank/DDBJ whole genome shotgun (WGS) entry which is preliminary data.</text>
</comment>
<dbReference type="InterPro" id="IPR036847">
    <property type="entry name" value="RimP_C_sf"/>
</dbReference>
<evidence type="ECO:0000259" key="6">
    <source>
        <dbReference type="Pfam" id="PF17384"/>
    </source>
</evidence>
<feature type="domain" description="Ribosome maturation factor RimP C-terminal" evidence="6">
    <location>
        <begin position="84"/>
        <end position="151"/>
    </location>
</feature>
<protein>
    <recommendedName>
        <fullName evidence="3">Ribosome maturation factor RimP</fullName>
    </recommendedName>
</protein>
<evidence type="ECO:0000259" key="5">
    <source>
        <dbReference type="Pfam" id="PF02576"/>
    </source>
</evidence>
<dbReference type="InterPro" id="IPR003728">
    <property type="entry name" value="Ribosome_maturation_RimP"/>
</dbReference>
<dbReference type="AlphaFoldDB" id="A0A931NGC0"/>
<dbReference type="InterPro" id="IPR035956">
    <property type="entry name" value="RimP_N_sf"/>
</dbReference>
<dbReference type="GO" id="GO:0000028">
    <property type="term" value="P:ribosomal small subunit assembly"/>
    <property type="evidence" value="ECO:0007669"/>
    <property type="project" value="TreeGrafter"/>
</dbReference>
<dbReference type="Gene3D" id="2.30.30.180">
    <property type="entry name" value="Ribosome maturation factor RimP, C-terminal domain"/>
    <property type="match status" value="1"/>
</dbReference>
<proteinExistence type="inferred from homology"/>
<dbReference type="HAMAP" id="MF_01077">
    <property type="entry name" value="RimP"/>
    <property type="match status" value="1"/>
</dbReference>
<dbReference type="RefSeq" id="WP_198110153.1">
    <property type="nucleotide sequence ID" value="NZ_JAEDAK010000003.1"/>
</dbReference>
<dbReference type="InterPro" id="IPR028998">
    <property type="entry name" value="RimP_C"/>
</dbReference>
<feature type="domain" description="Ribosome maturation factor RimP N-terminal" evidence="5">
    <location>
        <begin position="7"/>
        <end position="81"/>
    </location>
</feature>
<dbReference type="GO" id="GO:0005829">
    <property type="term" value="C:cytosol"/>
    <property type="evidence" value="ECO:0007669"/>
    <property type="project" value="TreeGrafter"/>
</dbReference>
<sequence length="183" mass="20606">MNWQAVVEKAVTGLDLELVECERSAGGLLRVFIDKLPAPEGQEQPFVTVDDCERVTRQLQYVLEVEGCDYSRLEVSSPGLDRPLHTPVHYRRFCGEQIDLTLRLPFQGRKKYRGLLQTGEGEGWQLVFGEPGQEQVLSFQLDEVREARLVPVIDFKGRKNKPAPGGKTAQTPNQKKTDGDQTP</sequence>
<keyword evidence="2 3" id="KW-0690">Ribosome biogenesis</keyword>
<dbReference type="PANTHER" id="PTHR33867">
    <property type="entry name" value="RIBOSOME MATURATION FACTOR RIMP"/>
    <property type="match status" value="1"/>
</dbReference>